<organism evidence="2 3">
    <name type="scientific">Polytolypa hystricis (strain UAMH7299)</name>
    <dbReference type="NCBI Taxonomy" id="1447883"/>
    <lineage>
        <taxon>Eukaryota</taxon>
        <taxon>Fungi</taxon>
        <taxon>Dikarya</taxon>
        <taxon>Ascomycota</taxon>
        <taxon>Pezizomycotina</taxon>
        <taxon>Eurotiomycetes</taxon>
        <taxon>Eurotiomycetidae</taxon>
        <taxon>Onygenales</taxon>
        <taxon>Onygenales incertae sedis</taxon>
        <taxon>Polytolypa</taxon>
    </lineage>
</organism>
<evidence type="ECO:0000313" key="3">
    <source>
        <dbReference type="Proteomes" id="UP000224634"/>
    </source>
</evidence>
<accession>A0A2B7YVH1</accession>
<proteinExistence type="predicted"/>
<dbReference type="Gene3D" id="2.100.10.30">
    <property type="entry name" value="Jacalin-like lectin domain"/>
    <property type="match status" value="1"/>
</dbReference>
<dbReference type="InterPro" id="IPR056021">
    <property type="entry name" value="DUF7600"/>
</dbReference>
<gene>
    <name evidence="2" type="ORF">AJ80_00341</name>
</gene>
<dbReference type="PROSITE" id="PS50181">
    <property type="entry name" value="FBOX"/>
    <property type="match status" value="1"/>
</dbReference>
<dbReference type="AlphaFoldDB" id="A0A2B7YVH1"/>
<name>A0A2B7YVH1_POLH7</name>
<dbReference type="OrthoDB" id="5273847at2759"/>
<dbReference type="EMBL" id="PDNA01000002">
    <property type="protein sequence ID" value="PGH28084.1"/>
    <property type="molecule type" value="Genomic_DNA"/>
</dbReference>
<dbReference type="SUPFAM" id="SSF51101">
    <property type="entry name" value="Mannose-binding lectins"/>
    <property type="match status" value="1"/>
</dbReference>
<dbReference type="InterPro" id="IPR036404">
    <property type="entry name" value="Jacalin-like_lectin_dom_sf"/>
</dbReference>
<dbReference type="SUPFAM" id="SSF81383">
    <property type="entry name" value="F-box domain"/>
    <property type="match status" value="1"/>
</dbReference>
<dbReference type="STRING" id="1447883.A0A2B7YVH1"/>
<sequence length="722" mass="81002">MSDSPYCVLCGGFIFYRSPRSSWETEFRAVRVSDDEHKTRFLTGVGGFIHRDLGFSAPSDIDGRYDKISYRVMPADEFPPLVGTRHRPDPGYVFHDQCWQVLTMQLYPHPMPIERFYDICRAFPVRQLQLDWGHAYGGLLKTTPLDFRHPWEQPRIVSYVAPVLVHGVKKASPLDYYKKDPLDIPELQQTLGETYHCQKNTATEESSCVSPQIREYTDCFSSLPVELLEQIQRQLRIQDVTSLRFASRSFASLPLSQSFWSSRFESGLDRDYVFETQVSTPHRHRDWRTLYDKTRAISGGLANRRRIWDSNRSFANLLLTKPRKALGPEQQQEYHHIPWRSIGGAIGPIGLPLQSTASPCKQLYQQSVRLPQAISQIAVSLISFNERKYVTGLRFLSTVGQDAEIGYILPGKEVMLKMSDANDKPGTFAGFVVAVGPTGIHALRATMLEGHLSQWAGCPDEIPQSLRLCMTERITHLKGGFDSFKMVTLAVPSTATDPEASPHLPLRATAIWYPTIPSPNLYLHETTFVGQDVPLSEFRPLIPVMFGGPRGAYLEYLTRIVVTVANSVIVGIDFEYDNEAGGAPIERMRACKSTVSADESVKMTFSIDGPGGEVLTNMQVKGDYWMNTAQPDARRHGAITSLEVATNKKRSFTFQPSLIPQLKIPPGPQIRKRTPKIVITPGTTITGIYVMHDSYLGMISLGPISEVLGNEWTADVRSALPS</sequence>
<dbReference type="InterPro" id="IPR036047">
    <property type="entry name" value="F-box-like_dom_sf"/>
</dbReference>
<keyword evidence="3" id="KW-1185">Reference proteome</keyword>
<evidence type="ECO:0000259" key="1">
    <source>
        <dbReference type="PROSITE" id="PS50181"/>
    </source>
</evidence>
<dbReference type="Gene3D" id="1.20.1280.50">
    <property type="match status" value="1"/>
</dbReference>
<protein>
    <recommendedName>
        <fullName evidence="1">F-box domain-containing protein</fullName>
    </recommendedName>
</protein>
<dbReference type="Proteomes" id="UP000224634">
    <property type="component" value="Unassembled WGS sequence"/>
</dbReference>
<feature type="domain" description="F-box" evidence="1">
    <location>
        <begin position="217"/>
        <end position="263"/>
    </location>
</feature>
<evidence type="ECO:0000313" key="2">
    <source>
        <dbReference type="EMBL" id="PGH28084.1"/>
    </source>
</evidence>
<comment type="caution">
    <text evidence="2">The sequence shown here is derived from an EMBL/GenBank/DDBJ whole genome shotgun (WGS) entry which is preliminary data.</text>
</comment>
<dbReference type="InterPro" id="IPR001810">
    <property type="entry name" value="F-box_dom"/>
</dbReference>
<dbReference type="Pfam" id="PF24539">
    <property type="entry name" value="DUF7600"/>
    <property type="match status" value="1"/>
</dbReference>
<reference evidence="2 3" key="1">
    <citation type="submission" date="2017-10" db="EMBL/GenBank/DDBJ databases">
        <title>Comparative genomics in systemic dimorphic fungi from Ajellomycetaceae.</title>
        <authorList>
            <person name="Munoz J.F."/>
            <person name="Mcewen J.G."/>
            <person name="Clay O.K."/>
            <person name="Cuomo C.A."/>
        </authorList>
    </citation>
    <scope>NUCLEOTIDE SEQUENCE [LARGE SCALE GENOMIC DNA]</scope>
    <source>
        <strain evidence="2 3">UAMH7299</strain>
    </source>
</reference>